<dbReference type="EC" id="3.3.2.1" evidence="2"/>
<evidence type="ECO:0000256" key="4">
    <source>
        <dbReference type="ARBA" id="ARBA00048590"/>
    </source>
</evidence>
<dbReference type="PANTHER" id="PTHR43540:SF3">
    <property type="entry name" value="ENTEROBACTIN SYNTHASE COMPONENT B"/>
    <property type="match status" value="1"/>
</dbReference>
<dbReference type="OrthoDB" id="5794853at2"/>
<keyword evidence="8" id="KW-1185">Reference proteome</keyword>
<dbReference type="InterPro" id="IPR000868">
    <property type="entry name" value="Isochorismatase-like_dom"/>
</dbReference>
<evidence type="ECO:0000313" key="7">
    <source>
        <dbReference type="EMBL" id="PMR73607.1"/>
    </source>
</evidence>
<feature type="modified residue" description="O-(pantetheine 4'-phosphoryl)serine" evidence="5">
    <location>
        <position position="246"/>
    </location>
</feature>
<keyword evidence="3" id="KW-0378">Hydrolase</keyword>
<dbReference type="InterPro" id="IPR050272">
    <property type="entry name" value="Isochorismatase-like_hydrls"/>
</dbReference>
<organism evidence="7 8">
    <name type="scientific">Billgrantia endophytica</name>
    <dbReference type="NCBI Taxonomy" id="2033802"/>
    <lineage>
        <taxon>Bacteria</taxon>
        <taxon>Pseudomonadati</taxon>
        <taxon>Pseudomonadota</taxon>
        <taxon>Gammaproteobacteria</taxon>
        <taxon>Oceanospirillales</taxon>
        <taxon>Halomonadaceae</taxon>
        <taxon>Billgrantia</taxon>
    </lineage>
</organism>
<dbReference type="InterPro" id="IPR009081">
    <property type="entry name" value="PP-bd_ACP"/>
</dbReference>
<dbReference type="PROSITE" id="PS50075">
    <property type="entry name" value="CARRIER"/>
    <property type="match status" value="1"/>
</dbReference>
<keyword evidence="5" id="KW-0597">Phosphoprotein</keyword>
<dbReference type="AlphaFoldDB" id="A0A2N7TZI8"/>
<comment type="caution">
    <text evidence="7">The sequence shown here is derived from an EMBL/GenBank/DDBJ whole genome shotgun (WGS) entry which is preliminary data.</text>
</comment>
<proteinExistence type="predicted"/>
<evidence type="ECO:0000313" key="8">
    <source>
        <dbReference type="Proteomes" id="UP000235803"/>
    </source>
</evidence>
<dbReference type="SUPFAM" id="SSF52499">
    <property type="entry name" value="Isochorismatase-like hydrolases"/>
    <property type="match status" value="1"/>
</dbReference>
<evidence type="ECO:0000256" key="2">
    <source>
        <dbReference type="ARBA" id="ARBA00012100"/>
    </source>
</evidence>
<dbReference type="Pfam" id="PF00857">
    <property type="entry name" value="Isochorismatase"/>
    <property type="match status" value="1"/>
</dbReference>
<dbReference type="RefSeq" id="WP_102654564.1">
    <property type="nucleotide sequence ID" value="NZ_PNRF01000034.1"/>
</dbReference>
<sequence length="291" mass="32442">MSIPSLPDYPMPVHGTLPDNRVDWQLDPTRAALLIHDMQRYFLSFYGEENTLVRQLVDNLASLRRWCKAQGIPVIYTAQPHKQQASSRGLLNDIWGPGLTDADPQLQPIIEALAPDDDDTVLVKWRYSAFQRSELAALLGDLGRDQLLIGGVYTHIGCLATALDAFMRDIQVFLVADATADFSSADHEMALRFVANRCGCVVDTTSLMGTASDLTREWLESRVRQSIDDDVQLDPTENLIFYGLDSIQVMTLAAELKAHGVHLSFEELVSTPTLEAWWSLVEQQVTKAAVQ</sequence>
<dbReference type="SUPFAM" id="SSF47336">
    <property type="entry name" value="ACP-like"/>
    <property type="match status" value="1"/>
</dbReference>
<dbReference type="Gene3D" id="1.10.1200.10">
    <property type="entry name" value="ACP-like"/>
    <property type="match status" value="1"/>
</dbReference>
<dbReference type="Pfam" id="PF00550">
    <property type="entry name" value="PP-binding"/>
    <property type="match status" value="1"/>
</dbReference>
<dbReference type="Proteomes" id="UP000235803">
    <property type="component" value="Unassembled WGS sequence"/>
</dbReference>
<gene>
    <name evidence="7" type="ORF">C1H69_16980</name>
</gene>
<dbReference type="GO" id="GO:0008908">
    <property type="term" value="F:isochorismatase activity"/>
    <property type="evidence" value="ECO:0007669"/>
    <property type="project" value="UniProtKB-EC"/>
</dbReference>
<dbReference type="InterPro" id="IPR036380">
    <property type="entry name" value="Isochorismatase-like_sf"/>
</dbReference>
<dbReference type="Gene3D" id="3.40.50.850">
    <property type="entry name" value="Isochorismatase-like"/>
    <property type="match status" value="1"/>
</dbReference>
<dbReference type="PANTHER" id="PTHR43540">
    <property type="entry name" value="PEROXYUREIDOACRYLATE/UREIDOACRYLATE AMIDOHYDROLASE-RELATED"/>
    <property type="match status" value="1"/>
</dbReference>
<comment type="cofactor">
    <cofactor evidence="5">
        <name>pantetheine 4'-phosphate</name>
        <dbReference type="ChEBI" id="CHEBI:47942"/>
    </cofactor>
    <text evidence="5">Binds 1 phosphopantetheine covalently.</text>
</comment>
<name>A0A2N7TZI8_9GAMM</name>
<dbReference type="InterPro" id="IPR036736">
    <property type="entry name" value="ACP-like_sf"/>
</dbReference>
<comment type="catalytic activity">
    <reaction evidence="4">
        <text>isochorismate + H2O = (2S,3S)-2,3-dihydroxy-2,3-dihydrobenzoate + pyruvate</text>
        <dbReference type="Rhea" id="RHEA:11112"/>
        <dbReference type="ChEBI" id="CHEBI:15361"/>
        <dbReference type="ChEBI" id="CHEBI:15377"/>
        <dbReference type="ChEBI" id="CHEBI:29780"/>
        <dbReference type="ChEBI" id="CHEBI:58764"/>
        <dbReference type="EC" id="3.3.2.1"/>
    </reaction>
</comment>
<evidence type="ECO:0000256" key="3">
    <source>
        <dbReference type="ARBA" id="ARBA00022801"/>
    </source>
</evidence>
<comment type="pathway">
    <text evidence="1">Siderophore biosynthesis.</text>
</comment>
<dbReference type="EMBL" id="PNRF01000034">
    <property type="protein sequence ID" value="PMR73607.1"/>
    <property type="molecule type" value="Genomic_DNA"/>
</dbReference>
<evidence type="ECO:0000256" key="5">
    <source>
        <dbReference type="PIRSR" id="PIRSR001111-50"/>
    </source>
</evidence>
<accession>A0A2N7TZI8</accession>
<feature type="domain" description="Carrier" evidence="6">
    <location>
        <begin position="205"/>
        <end position="285"/>
    </location>
</feature>
<keyword evidence="5" id="KW-0596">Phosphopantetheine</keyword>
<dbReference type="InterPro" id="IPR016291">
    <property type="entry name" value="Isochorismatase"/>
</dbReference>
<dbReference type="PRINTS" id="PR01398">
    <property type="entry name" value="ISCHRISMTASE"/>
</dbReference>
<evidence type="ECO:0000259" key="6">
    <source>
        <dbReference type="PROSITE" id="PS50075"/>
    </source>
</evidence>
<dbReference type="PIRSF" id="PIRSF001111">
    <property type="entry name" value="Isochorismatase"/>
    <property type="match status" value="1"/>
</dbReference>
<protein>
    <recommendedName>
        <fullName evidence="2">isochorismatase</fullName>
        <ecNumber evidence="2">3.3.2.1</ecNumber>
    </recommendedName>
</protein>
<evidence type="ECO:0000256" key="1">
    <source>
        <dbReference type="ARBA" id="ARBA00004924"/>
    </source>
</evidence>
<reference evidence="7 8" key="1">
    <citation type="submission" date="2018-01" db="EMBL/GenBank/DDBJ databases">
        <title>Halomonas endophytica sp. nov., isolated from storage liquid in the stems of Populus euphratica.</title>
        <authorList>
            <person name="Chen C."/>
        </authorList>
    </citation>
    <scope>NUCLEOTIDE SEQUENCE [LARGE SCALE GENOMIC DNA]</scope>
    <source>
        <strain evidence="7 8">MC28</strain>
    </source>
</reference>